<dbReference type="EMBL" id="FCQH01000014">
    <property type="protein sequence ID" value="CVL03554.1"/>
    <property type="molecule type" value="Genomic_DNA"/>
</dbReference>
<sequence>MVNSYTITVKNQSGVQRNEIWSNVFVTKTVPVENSVTFKLSNKSYGVVGSSEGNPGDAVYMDVGGNHEVTVGVKTATGEVIPGSTLKMVVDDEEAQFSTETFPNSSMTSAFEIRTGEFSAAKAKRGKYMIGVGGSTNGTGLSGAQATFCPEPLTTYQIEPFKTYYLTWGNYQQGALVDYTKIANIKEIDFTKLPHEIVITHDEYNYLNIQG</sequence>
<dbReference type="GeneID" id="65094376"/>
<dbReference type="AlphaFoldDB" id="A0A1L7TYK3"/>
<protein>
    <submittedName>
        <fullName evidence="1">Uncharacterized protein</fullName>
    </submittedName>
</protein>
<proteinExistence type="predicted"/>
<keyword evidence="2" id="KW-1185">Reference proteome</keyword>
<organism evidence="1 2">
    <name type="scientific">Fusarium mangiferae</name>
    <name type="common">Mango malformation disease fungus</name>
    <dbReference type="NCBI Taxonomy" id="192010"/>
    <lineage>
        <taxon>Eukaryota</taxon>
        <taxon>Fungi</taxon>
        <taxon>Dikarya</taxon>
        <taxon>Ascomycota</taxon>
        <taxon>Pezizomycotina</taxon>
        <taxon>Sordariomycetes</taxon>
        <taxon>Hypocreomycetidae</taxon>
        <taxon>Hypocreales</taxon>
        <taxon>Nectriaceae</taxon>
        <taxon>Fusarium</taxon>
        <taxon>Fusarium fujikuroi species complex</taxon>
    </lineage>
</organism>
<reference evidence="2" key="1">
    <citation type="journal article" date="2016" name="Genome Biol. Evol.">
        <title>Comparative 'omics' of the Fusarium fujikuroi species complex highlights differences in genetic potential and metabolite synthesis.</title>
        <authorList>
            <person name="Niehaus E.-M."/>
            <person name="Muensterkoetter M."/>
            <person name="Proctor R.H."/>
            <person name="Brown D.W."/>
            <person name="Sharon A."/>
            <person name="Idan Y."/>
            <person name="Oren-Young L."/>
            <person name="Sieber C.M."/>
            <person name="Novak O."/>
            <person name="Pencik A."/>
            <person name="Tarkowska D."/>
            <person name="Hromadova K."/>
            <person name="Freeman S."/>
            <person name="Maymon M."/>
            <person name="Elazar M."/>
            <person name="Youssef S.A."/>
            <person name="El-Shabrawy E.S.M."/>
            <person name="Shalaby A.B.A."/>
            <person name="Houterman P."/>
            <person name="Brock N.L."/>
            <person name="Burkhardt I."/>
            <person name="Tsavkelova E.A."/>
            <person name="Dickschat J.S."/>
            <person name="Galuszka P."/>
            <person name="Gueldener U."/>
            <person name="Tudzynski B."/>
        </authorList>
    </citation>
    <scope>NUCLEOTIDE SEQUENCE [LARGE SCALE GENOMIC DNA]</scope>
    <source>
        <strain evidence="2">MRC7560</strain>
    </source>
</reference>
<name>A0A1L7TYK3_FUSMA</name>
<dbReference type="RefSeq" id="XP_041688197.1">
    <property type="nucleotide sequence ID" value="XM_041822526.1"/>
</dbReference>
<dbReference type="Proteomes" id="UP000184255">
    <property type="component" value="Unassembled WGS sequence"/>
</dbReference>
<evidence type="ECO:0000313" key="2">
    <source>
        <dbReference type="Proteomes" id="UP000184255"/>
    </source>
</evidence>
<comment type="caution">
    <text evidence="1">The sequence shown here is derived from an EMBL/GenBank/DDBJ whole genome shotgun (WGS) entry which is preliminary data.</text>
</comment>
<accession>A0A1L7TYK3</accession>
<evidence type="ECO:0000313" key="1">
    <source>
        <dbReference type="EMBL" id="CVL03554.1"/>
    </source>
</evidence>
<dbReference type="VEuPathDB" id="FungiDB:FMAN_15133"/>
<gene>
    <name evidence="1" type="ORF">FMAN_15133</name>
</gene>